<accession>A0ABR0MHS2</accession>
<comment type="caution">
    <text evidence="1">The sequence shown here is derived from an EMBL/GenBank/DDBJ whole genome shotgun (WGS) entry which is preliminary data.</text>
</comment>
<reference evidence="1 2" key="1">
    <citation type="submission" date="2023-03" db="EMBL/GenBank/DDBJ databases">
        <title>WGS of Gossypium arboreum.</title>
        <authorList>
            <person name="Yu D."/>
        </authorList>
    </citation>
    <scope>NUCLEOTIDE SEQUENCE [LARGE SCALE GENOMIC DNA]</scope>
    <source>
        <tissue evidence="1">Leaf</tissue>
    </source>
</reference>
<evidence type="ECO:0000313" key="1">
    <source>
        <dbReference type="EMBL" id="KAK5772836.1"/>
    </source>
</evidence>
<proteinExistence type="predicted"/>
<evidence type="ECO:0000313" key="2">
    <source>
        <dbReference type="Proteomes" id="UP001358586"/>
    </source>
</evidence>
<organism evidence="1 2">
    <name type="scientific">Gossypium arboreum</name>
    <name type="common">Tree cotton</name>
    <name type="synonym">Gossypium nanking</name>
    <dbReference type="NCBI Taxonomy" id="29729"/>
    <lineage>
        <taxon>Eukaryota</taxon>
        <taxon>Viridiplantae</taxon>
        <taxon>Streptophyta</taxon>
        <taxon>Embryophyta</taxon>
        <taxon>Tracheophyta</taxon>
        <taxon>Spermatophyta</taxon>
        <taxon>Magnoliopsida</taxon>
        <taxon>eudicotyledons</taxon>
        <taxon>Gunneridae</taxon>
        <taxon>Pentapetalae</taxon>
        <taxon>rosids</taxon>
        <taxon>malvids</taxon>
        <taxon>Malvales</taxon>
        <taxon>Malvaceae</taxon>
        <taxon>Malvoideae</taxon>
        <taxon>Gossypium</taxon>
    </lineage>
</organism>
<sequence length="70" mass="8082">MSRTVHMQQAWWTDQVRTKREVKDQRMNVSVDCILRKKSAARIFAVRISEKLPPELKSSAIQKAKGTLEA</sequence>
<gene>
    <name evidence="1" type="ORF">PVK06_049135</name>
</gene>
<protein>
    <submittedName>
        <fullName evidence="1">Uncharacterized protein</fullName>
    </submittedName>
</protein>
<dbReference type="EMBL" id="JARKNE010000013">
    <property type="protein sequence ID" value="KAK5772836.1"/>
    <property type="molecule type" value="Genomic_DNA"/>
</dbReference>
<keyword evidence="2" id="KW-1185">Reference proteome</keyword>
<dbReference type="Proteomes" id="UP001358586">
    <property type="component" value="Chromosome 13"/>
</dbReference>
<name>A0ABR0MHS2_GOSAR</name>